<name>R0KRE5_NOSB1</name>
<dbReference type="EMBL" id="KB908989">
    <property type="protein sequence ID" value="EOB13316.1"/>
    <property type="molecule type" value="Genomic_DNA"/>
</dbReference>
<organism evidence="1 2">
    <name type="scientific">Nosema bombycis (strain CQ1 / CVCC 102059)</name>
    <name type="common">Microsporidian parasite</name>
    <name type="synonym">Pebrine of silkworm</name>
    <dbReference type="NCBI Taxonomy" id="578461"/>
    <lineage>
        <taxon>Eukaryota</taxon>
        <taxon>Fungi</taxon>
        <taxon>Fungi incertae sedis</taxon>
        <taxon>Microsporidia</taxon>
        <taxon>Nosematidae</taxon>
        <taxon>Nosema</taxon>
    </lineage>
</organism>
<evidence type="ECO:0000313" key="1">
    <source>
        <dbReference type="EMBL" id="EOB13316.1"/>
    </source>
</evidence>
<dbReference type="Proteomes" id="UP000016927">
    <property type="component" value="Unassembled WGS sequence"/>
</dbReference>
<dbReference type="VEuPathDB" id="MicrosporidiaDB:NBO_81g0009"/>
<evidence type="ECO:0000313" key="2">
    <source>
        <dbReference type="Proteomes" id="UP000016927"/>
    </source>
</evidence>
<sequence>MRLKRGGERINSFKREVVHHYIFMQNFRNLFFVYATLSLPSPFLPSLPTYISKFC</sequence>
<gene>
    <name evidence="1" type="ORF">NBO_81g0009</name>
</gene>
<dbReference type="AlphaFoldDB" id="R0KRE5"/>
<keyword evidence="2" id="KW-1185">Reference proteome</keyword>
<reference evidence="1 2" key="1">
    <citation type="journal article" date="2013" name="BMC Genomics">
        <title>Comparative genomics of parasitic silkworm microsporidia reveal an association between genome expansion and host adaptation.</title>
        <authorList>
            <person name="Pan G."/>
            <person name="Xu J."/>
            <person name="Li T."/>
            <person name="Xia Q."/>
            <person name="Liu S.L."/>
            <person name="Zhang G."/>
            <person name="Li S."/>
            <person name="Li C."/>
            <person name="Liu H."/>
            <person name="Yang L."/>
            <person name="Liu T."/>
            <person name="Zhang X."/>
            <person name="Wu Z."/>
            <person name="Fan W."/>
            <person name="Dang X."/>
            <person name="Xiang H."/>
            <person name="Tao M."/>
            <person name="Li Y."/>
            <person name="Hu J."/>
            <person name="Li Z."/>
            <person name="Lin L."/>
            <person name="Luo J."/>
            <person name="Geng L."/>
            <person name="Wang L."/>
            <person name="Long M."/>
            <person name="Wan Y."/>
            <person name="He N."/>
            <person name="Zhang Z."/>
            <person name="Lu C."/>
            <person name="Keeling P.J."/>
            <person name="Wang J."/>
            <person name="Xiang Z."/>
            <person name="Zhou Z."/>
        </authorList>
    </citation>
    <scope>NUCLEOTIDE SEQUENCE [LARGE SCALE GENOMIC DNA]</scope>
    <source>
        <strain evidence="2">CQ1 / CVCC 102059</strain>
    </source>
</reference>
<dbReference type="HOGENOM" id="CLU_3032971_0_0_1"/>
<proteinExistence type="predicted"/>
<accession>R0KRE5</accession>
<protein>
    <submittedName>
        <fullName evidence="1">Uncharacterized protein</fullName>
    </submittedName>
</protein>